<dbReference type="GO" id="GO:0007186">
    <property type="term" value="P:G protein-coupled receptor signaling pathway"/>
    <property type="evidence" value="ECO:0000318"/>
    <property type="project" value="GO_Central"/>
</dbReference>
<evidence type="ECO:0000256" key="6">
    <source>
        <dbReference type="ARBA" id="ARBA00023136"/>
    </source>
</evidence>
<evidence type="ECO:0000256" key="3">
    <source>
        <dbReference type="ARBA" id="ARBA00022692"/>
    </source>
</evidence>
<keyword evidence="13" id="KW-1185">Reference proteome</keyword>
<dbReference type="PANTHER" id="PTHR24249">
    <property type="entry name" value="HISTAMINE RECEPTOR-RELATED G-PROTEIN COUPLED RECEPTOR"/>
    <property type="match status" value="1"/>
</dbReference>
<evidence type="ECO:0000256" key="1">
    <source>
        <dbReference type="ARBA" id="ARBA00004651"/>
    </source>
</evidence>
<dbReference type="PANTHER" id="PTHR24249:SF372">
    <property type="entry name" value="G-PROTEIN COUPLED RECEPTORS FAMILY 1 PROFILE DOMAIN-CONTAINING PROTEIN"/>
    <property type="match status" value="1"/>
</dbReference>
<evidence type="ECO:0000256" key="4">
    <source>
        <dbReference type="ARBA" id="ARBA00022989"/>
    </source>
</evidence>
<evidence type="ECO:0000256" key="8">
    <source>
        <dbReference type="ARBA" id="ARBA00023224"/>
    </source>
</evidence>
<dbReference type="InterPro" id="IPR017452">
    <property type="entry name" value="GPCR_Rhodpsn_7TM"/>
</dbReference>
<keyword evidence="3 9" id="KW-0812">Transmembrane</keyword>
<dbReference type="HOGENOM" id="CLU_318398_0_0_1"/>
<keyword evidence="2" id="KW-1003">Cell membrane</keyword>
<name>A7RW16_NEMVE</name>
<dbReference type="PROSITE" id="PS00237">
    <property type="entry name" value="G_PROTEIN_RECEP_F1_1"/>
    <property type="match status" value="1"/>
</dbReference>
<feature type="transmembrane region" description="Helical" evidence="10">
    <location>
        <begin position="34"/>
        <end position="60"/>
    </location>
</feature>
<feature type="transmembrane region" description="Helical" evidence="10">
    <location>
        <begin position="113"/>
        <end position="134"/>
    </location>
</feature>
<comment type="similarity">
    <text evidence="9">Belongs to the G-protein coupled receptor 1 family.</text>
</comment>
<evidence type="ECO:0000256" key="7">
    <source>
        <dbReference type="ARBA" id="ARBA00023170"/>
    </source>
</evidence>
<feature type="domain" description="G-protein coupled receptors family 1 profile" evidence="11">
    <location>
        <begin position="52"/>
        <end position="172"/>
    </location>
</feature>
<dbReference type="Gene3D" id="1.20.1070.10">
    <property type="entry name" value="Rhodopsin 7-helix transmembrane proteins"/>
    <property type="match status" value="2"/>
</dbReference>
<dbReference type="KEGG" id="nve:5516358"/>
<keyword evidence="4 10" id="KW-1133">Transmembrane helix</keyword>
<feature type="transmembrane region" description="Helical" evidence="10">
    <location>
        <begin position="155"/>
        <end position="174"/>
    </location>
</feature>
<dbReference type="Pfam" id="PF00001">
    <property type="entry name" value="7tm_1"/>
    <property type="match status" value="1"/>
</dbReference>
<keyword evidence="8 9" id="KW-0807">Transducer</keyword>
<keyword evidence="7 9" id="KW-0675">Receptor</keyword>
<dbReference type="SUPFAM" id="SSF81321">
    <property type="entry name" value="Family A G protein-coupled receptor-like"/>
    <property type="match status" value="1"/>
</dbReference>
<dbReference type="EMBL" id="DS469545">
    <property type="protein sequence ID" value="EDO44334.1"/>
    <property type="molecule type" value="Genomic_DNA"/>
</dbReference>
<feature type="transmembrane region" description="Helical" evidence="10">
    <location>
        <begin position="680"/>
        <end position="703"/>
    </location>
</feature>
<evidence type="ECO:0000313" key="12">
    <source>
        <dbReference type="EMBL" id="EDO44334.1"/>
    </source>
</evidence>
<evidence type="ECO:0000256" key="10">
    <source>
        <dbReference type="SAM" id="Phobius"/>
    </source>
</evidence>
<sequence>MALAFARKPDTNSSTSDELMINITDPHEEENTGLYLGLFVVELIICFVGAFGNTLTCLAVLGNKKLHVATNFYVLSLAIADLLVTGFLVPVRAAEHLATYQGTTKPRQNVMEAAIFVGRATILASFANLAALSIDRFLALKFPIQYRTRIRYSTRITLSVIVTIWVVSIFLTSIPEYSGVSAQHGLIIFVNFVIIMTVIICVANWQVFRLVKQLSVRLRWYKLNKGSAVDALCHSLHKTNTDTDLEDASETYADQENKGAGSNLSGFKKSLMWFKKKGRILNNKRDKEANLEEIGYHLTKTSGSSKDKSESLEDTQLWNGKTLAIESQFNPNSAASDLSLSQSRICGESKMLTSRKQYIRHVTKHQTIHGSIIDLSSYSLQGWSGLSTTDGDHTIARNAVQNAYHGNARNSLPCRLPEAIYSMSCSSRLPVGYCNTTQQDEKNSCRAKTQASQNNLQLELSADKGHTDLRDLEDHPNLACDKDGEDITTGSELQRFDERCYLNTGHEDELMRKGAVRRKMGVCVIRTEVGNYQILPATKNESSMISGSPLISVTNCESSAQEYADVRTDEKASEATLDGNTTVQTTDHSALSVEGAASRKGTKCSASSMSSFHSTRLSQSNSIVMDPPLNHRLARKIKYARTNLNRKYTSSFTRHRFRRKKSPGLPTAEQLSDRLVAKTLALVIGLFVLLVWPRICLIMFHIWHKQTPASIKAKLCLKVLVYTNSILNPGLYAWRLQEFRAEFKKIFARCFRLFKCGKRNRKHLLYGDYV</sequence>
<keyword evidence="5 9" id="KW-0297">G-protein coupled receptor</keyword>
<proteinExistence type="inferred from homology"/>
<dbReference type="InParanoid" id="A7RW16"/>
<comment type="subcellular location">
    <subcellularLocation>
        <location evidence="1">Cell membrane</location>
        <topology evidence="1">Multi-pass membrane protein</topology>
    </subcellularLocation>
</comment>
<gene>
    <name evidence="12" type="ORF">NEMVEDRAFT_v1g202986</name>
</gene>
<keyword evidence="6 10" id="KW-0472">Membrane</keyword>
<dbReference type="GO" id="GO:0004930">
    <property type="term" value="F:G protein-coupled receptor activity"/>
    <property type="evidence" value="ECO:0000318"/>
    <property type="project" value="GO_Central"/>
</dbReference>
<evidence type="ECO:0000313" key="13">
    <source>
        <dbReference type="Proteomes" id="UP000001593"/>
    </source>
</evidence>
<feature type="transmembrane region" description="Helical" evidence="10">
    <location>
        <begin position="186"/>
        <end position="208"/>
    </location>
</feature>
<dbReference type="PROSITE" id="PS50262">
    <property type="entry name" value="G_PROTEIN_RECEP_F1_2"/>
    <property type="match status" value="1"/>
</dbReference>
<evidence type="ECO:0000259" key="11">
    <source>
        <dbReference type="PROSITE" id="PS50262"/>
    </source>
</evidence>
<organism evidence="12 13">
    <name type="scientific">Nematostella vectensis</name>
    <name type="common">Starlet sea anemone</name>
    <dbReference type="NCBI Taxonomy" id="45351"/>
    <lineage>
        <taxon>Eukaryota</taxon>
        <taxon>Metazoa</taxon>
        <taxon>Cnidaria</taxon>
        <taxon>Anthozoa</taxon>
        <taxon>Hexacorallia</taxon>
        <taxon>Actiniaria</taxon>
        <taxon>Edwardsiidae</taxon>
        <taxon>Nematostella</taxon>
    </lineage>
</organism>
<evidence type="ECO:0000256" key="2">
    <source>
        <dbReference type="ARBA" id="ARBA00022475"/>
    </source>
</evidence>
<dbReference type="InterPro" id="IPR050569">
    <property type="entry name" value="TAAR"/>
</dbReference>
<dbReference type="InterPro" id="IPR000276">
    <property type="entry name" value="GPCR_Rhodpsn"/>
</dbReference>
<evidence type="ECO:0000256" key="9">
    <source>
        <dbReference type="RuleBase" id="RU000688"/>
    </source>
</evidence>
<evidence type="ECO:0000256" key="5">
    <source>
        <dbReference type="ARBA" id="ARBA00023040"/>
    </source>
</evidence>
<protein>
    <recommendedName>
        <fullName evidence="11">G-protein coupled receptors family 1 profile domain-containing protein</fullName>
    </recommendedName>
</protein>
<dbReference type="PRINTS" id="PR00237">
    <property type="entry name" value="GPCRRHODOPSN"/>
</dbReference>
<dbReference type="CDD" id="cd00637">
    <property type="entry name" value="7tm_classA_rhodopsin-like"/>
    <property type="match status" value="1"/>
</dbReference>
<reference evidence="12 13" key="1">
    <citation type="journal article" date="2007" name="Science">
        <title>Sea anemone genome reveals ancestral eumetazoan gene repertoire and genomic organization.</title>
        <authorList>
            <person name="Putnam N.H."/>
            <person name="Srivastava M."/>
            <person name="Hellsten U."/>
            <person name="Dirks B."/>
            <person name="Chapman J."/>
            <person name="Salamov A."/>
            <person name="Terry A."/>
            <person name="Shapiro H."/>
            <person name="Lindquist E."/>
            <person name="Kapitonov V.V."/>
            <person name="Jurka J."/>
            <person name="Genikhovich G."/>
            <person name="Grigoriev I.V."/>
            <person name="Lucas S.M."/>
            <person name="Steele R.E."/>
            <person name="Finnerty J.R."/>
            <person name="Technau U."/>
            <person name="Martindale M.Q."/>
            <person name="Rokhsar D.S."/>
        </authorList>
    </citation>
    <scope>NUCLEOTIDE SEQUENCE [LARGE SCALE GENOMIC DNA]</scope>
    <source>
        <strain evidence="13">CH2 X CH6</strain>
    </source>
</reference>
<dbReference type="OrthoDB" id="9445642at2759"/>
<dbReference type="GO" id="GO:0005886">
    <property type="term" value="C:plasma membrane"/>
    <property type="evidence" value="ECO:0000318"/>
    <property type="project" value="GO_Central"/>
</dbReference>
<accession>A7RW16</accession>
<dbReference type="Proteomes" id="UP000001593">
    <property type="component" value="Unassembled WGS sequence"/>
</dbReference>
<dbReference type="eggNOG" id="KOG3656">
    <property type="taxonomic scope" value="Eukaryota"/>
</dbReference>
<dbReference type="AlphaFoldDB" id="A7RW16"/>
<feature type="transmembrane region" description="Helical" evidence="10">
    <location>
        <begin position="72"/>
        <end position="93"/>
    </location>
</feature>